<evidence type="ECO:0000313" key="9">
    <source>
        <dbReference type="Proteomes" id="UP000199681"/>
    </source>
</evidence>
<dbReference type="NCBIfam" id="TIGR02532">
    <property type="entry name" value="IV_pilin_GFxxxE"/>
    <property type="match status" value="1"/>
</dbReference>
<organism evidence="8 10">
    <name type="scientific">Cryobacterium levicorallinum</name>
    <dbReference type="NCBI Taxonomy" id="995038"/>
    <lineage>
        <taxon>Bacteria</taxon>
        <taxon>Bacillati</taxon>
        <taxon>Actinomycetota</taxon>
        <taxon>Actinomycetes</taxon>
        <taxon>Micrococcales</taxon>
        <taxon>Microbacteriaceae</taxon>
        <taxon>Cryobacterium</taxon>
    </lineage>
</organism>
<evidence type="ECO:0000256" key="1">
    <source>
        <dbReference type="ARBA" id="ARBA00004167"/>
    </source>
</evidence>
<dbReference type="Proteomes" id="UP000199681">
    <property type="component" value="Unassembled WGS sequence"/>
</dbReference>
<protein>
    <submittedName>
        <fullName evidence="8">Prepilin-type N-terminal cleavage/methylation domain-containing protein</fullName>
    </submittedName>
    <submittedName>
        <fullName evidence="7">Type IV pilus assembly protein PilA</fullName>
    </submittedName>
</protein>
<evidence type="ECO:0000256" key="2">
    <source>
        <dbReference type="ARBA" id="ARBA00022481"/>
    </source>
</evidence>
<evidence type="ECO:0000313" key="8">
    <source>
        <dbReference type="EMBL" id="TFB83369.1"/>
    </source>
</evidence>
<dbReference type="EMBL" id="SOFE01000022">
    <property type="protein sequence ID" value="TFB83369.1"/>
    <property type="molecule type" value="Genomic_DNA"/>
</dbReference>
<dbReference type="AlphaFoldDB" id="A0A1I3EEA7"/>
<accession>A0A1I3EEA7</accession>
<dbReference type="InterPro" id="IPR012902">
    <property type="entry name" value="N_methyl_site"/>
</dbReference>
<dbReference type="Proteomes" id="UP000297963">
    <property type="component" value="Unassembled WGS sequence"/>
</dbReference>
<dbReference type="STRING" id="995038.SAMN05216274_1259"/>
<dbReference type="PROSITE" id="PS00409">
    <property type="entry name" value="PROKAR_NTER_METHYL"/>
    <property type="match status" value="1"/>
</dbReference>
<evidence type="ECO:0000256" key="3">
    <source>
        <dbReference type="ARBA" id="ARBA00022692"/>
    </source>
</evidence>
<dbReference type="PANTHER" id="PTHR30093">
    <property type="entry name" value="GENERAL SECRETION PATHWAY PROTEIN G"/>
    <property type="match status" value="1"/>
</dbReference>
<dbReference type="Pfam" id="PF07963">
    <property type="entry name" value="N_methyl"/>
    <property type="match status" value="1"/>
</dbReference>
<comment type="caution">
    <text evidence="8">The sequence shown here is derived from an EMBL/GenBank/DDBJ whole genome shotgun (WGS) entry which is preliminary data.</text>
</comment>
<feature type="transmembrane region" description="Helical" evidence="6">
    <location>
        <begin position="21"/>
        <end position="46"/>
    </location>
</feature>
<keyword evidence="5 6" id="KW-0472">Membrane</keyword>
<reference evidence="7 9" key="1">
    <citation type="submission" date="2016-10" db="EMBL/GenBank/DDBJ databases">
        <authorList>
            <person name="Varghese N."/>
            <person name="Submissions S."/>
        </authorList>
    </citation>
    <scope>NUCLEOTIDE SEQUENCE [LARGE SCALE GENOMIC DNA]</scope>
    <source>
        <strain evidence="7 9">GMCC 1.11211</strain>
    </source>
</reference>
<dbReference type="Gene3D" id="3.30.700.10">
    <property type="entry name" value="Glycoprotein, Type 4 Pilin"/>
    <property type="match status" value="1"/>
</dbReference>
<name>A0A1I3EEA7_9MICO</name>
<dbReference type="InterPro" id="IPR045584">
    <property type="entry name" value="Pilin-like"/>
</dbReference>
<dbReference type="SUPFAM" id="SSF54523">
    <property type="entry name" value="Pili subunits"/>
    <property type="match status" value="1"/>
</dbReference>
<evidence type="ECO:0000313" key="7">
    <source>
        <dbReference type="EMBL" id="SFH97305.1"/>
    </source>
</evidence>
<dbReference type="PANTHER" id="PTHR30093:SF44">
    <property type="entry name" value="TYPE II SECRETION SYSTEM CORE PROTEIN G"/>
    <property type="match status" value="1"/>
</dbReference>
<evidence type="ECO:0000256" key="4">
    <source>
        <dbReference type="ARBA" id="ARBA00022989"/>
    </source>
</evidence>
<keyword evidence="3 6" id="KW-0812">Transmembrane</keyword>
<proteinExistence type="predicted"/>
<keyword evidence="2" id="KW-0488">Methylation</keyword>
<evidence type="ECO:0000256" key="5">
    <source>
        <dbReference type="ARBA" id="ARBA00023136"/>
    </source>
</evidence>
<evidence type="ECO:0000313" key="10">
    <source>
        <dbReference type="Proteomes" id="UP000297963"/>
    </source>
</evidence>
<dbReference type="GO" id="GO:0016020">
    <property type="term" value="C:membrane"/>
    <property type="evidence" value="ECO:0007669"/>
    <property type="project" value="UniProtKB-SubCell"/>
</dbReference>
<dbReference type="RefSeq" id="WP_092452954.1">
    <property type="nucleotide sequence ID" value="NZ_BKAC01000031.1"/>
</dbReference>
<dbReference type="EMBL" id="FOPW01000025">
    <property type="protein sequence ID" value="SFH97305.1"/>
    <property type="molecule type" value="Genomic_DNA"/>
</dbReference>
<gene>
    <name evidence="8" type="ORF">E3O11_11050</name>
    <name evidence="7" type="ORF">SAMN05216274_1259</name>
</gene>
<keyword evidence="4 6" id="KW-1133">Transmembrane helix</keyword>
<sequence length="144" mass="15076">MNRIMSVLGNKRMTLGRSDKGFTLIELLIVVVILGVLSAIAVPIYLNQQDKAKDSAVATQLTQAKTAIAVEVTKGTSVSDAVGKLSTGLDSYSTSDDILITGVAGVSPNENTFVLTGQWKPADATTGTHTQYISESTSASTTEP</sequence>
<evidence type="ECO:0000256" key="6">
    <source>
        <dbReference type="SAM" id="Phobius"/>
    </source>
</evidence>
<reference evidence="8 10" key="2">
    <citation type="submission" date="2019-03" db="EMBL/GenBank/DDBJ databases">
        <title>Genomics of glacier-inhabiting Cryobacterium strains.</title>
        <authorList>
            <person name="Liu Q."/>
            <person name="Xin Y.-H."/>
        </authorList>
    </citation>
    <scope>NUCLEOTIDE SEQUENCE [LARGE SCALE GENOMIC DNA]</scope>
    <source>
        <strain evidence="8 10">Hh34</strain>
    </source>
</reference>
<comment type="subcellular location">
    <subcellularLocation>
        <location evidence="1">Membrane</location>
        <topology evidence="1">Single-pass membrane protein</topology>
    </subcellularLocation>
</comment>
<keyword evidence="9" id="KW-1185">Reference proteome</keyword>